<gene>
    <name evidence="1" type="ORF">AWB69_01799</name>
</gene>
<accession>A0A158FY76</accession>
<evidence type="ECO:0000313" key="1">
    <source>
        <dbReference type="EMBL" id="SAL24571.1"/>
    </source>
</evidence>
<dbReference type="AlphaFoldDB" id="A0A158FY76"/>
<proteinExistence type="predicted"/>
<protein>
    <submittedName>
        <fullName evidence="1">Uncharacterized protein</fullName>
    </submittedName>
</protein>
<dbReference type="Proteomes" id="UP000054683">
    <property type="component" value="Unassembled WGS sequence"/>
</dbReference>
<organism evidence="1 2">
    <name type="scientific">Caballeronia udeis</name>
    <dbReference type="NCBI Taxonomy" id="1232866"/>
    <lineage>
        <taxon>Bacteria</taxon>
        <taxon>Pseudomonadati</taxon>
        <taxon>Pseudomonadota</taxon>
        <taxon>Betaproteobacteria</taxon>
        <taxon>Burkholderiales</taxon>
        <taxon>Burkholderiaceae</taxon>
        <taxon>Caballeronia</taxon>
    </lineage>
</organism>
<name>A0A158FY76_9BURK</name>
<reference evidence="1 2" key="1">
    <citation type="submission" date="2016-01" db="EMBL/GenBank/DDBJ databases">
        <authorList>
            <person name="Oliw E.H."/>
        </authorList>
    </citation>
    <scope>NUCLEOTIDE SEQUENCE [LARGE SCALE GENOMIC DNA]</scope>
    <source>
        <strain evidence="1">LMG 27134</strain>
    </source>
</reference>
<dbReference type="EMBL" id="FCOK02000008">
    <property type="protein sequence ID" value="SAL24571.1"/>
    <property type="molecule type" value="Genomic_DNA"/>
</dbReference>
<evidence type="ECO:0000313" key="2">
    <source>
        <dbReference type="Proteomes" id="UP000054683"/>
    </source>
</evidence>
<sequence>MNRVAARCSVHRVSLFEASFFGLRMSSYIRLYPLMPPIPRSPAMAVQTHKITAPLLRGMH</sequence>